<comment type="subcellular location">
    <subcellularLocation>
        <location evidence="1">Cytoplasm</location>
    </subcellularLocation>
</comment>
<dbReference type="Gene3D" id="3.30.70.330">
    <property type="match status" value="1"/>
</dbReference>
<sequence>MSVCLRLAAVASLRAACFSPCPRGTSEKWHRGLCLLAKAKQDLAGICPGSFSGEAEQTSPGEGWGCDTLLLGVLGAPRERQQLGKGWSLLSEEEVLVSWCVPAGKHFWSAPRAGARLPGRGSRWLAAEGELVAFGAPFSALLSVYLVNSCPSLFQMVTRTKKIFVGGLSVNTTVEDVKQYFEQFGKVDDAMLMFDKTTNRHRGFGFVTFESEDIVEKVCEIHFHEINNKMVECKKAQPKEVMSPTGSARGRSRVMPYGMDAFMLGIGMLGYPGFQAATYASRSYTGIAPGYTYQFPEFRVERTPLPSAPVLPELTAIPLTAYGPMAAAAAAAAVVRGTGKCHLPPRGVGQDGPTFWGSSLQFCHLSQVPPPVAPADFWAPPAPGRWRSFTEPPTRTQGSAATSALPARPRAPASATA</sequence>
<feature type="chain" id="PRO_5019725309" evidence="8">
    <location>
        <begin position="16"/>
        <end position="417"/>
    </location>
</feature>
<evidence type="ECO:0000256" key="2">
    <source>
        <dbReference type="ARBA" id="ARBA00006635"/>
    </source>
</evidence>
<dbReference type="PROSITE" id="PS50102">
    <property type="entry name" value="RRM"/>
    <property type="match status" value="1"/>
</dbReference>
<feature type="domain" description="RRM" evidence="9">
    <location>
        <begin position="161"/>
        <end position="238"/>
    </location>
</feature>
<dbReference type="GeneTree" id="ENSGT00940000156515"/>
<dbReference type="AlphaFoldDB" id="A0A493U3E2"/>
<evidence type="ECO:0000256" key="5">
    <source>
        <dbReference type="ARBA" id="ARBA00022884"/>
    </source>
</evidence>
<dbReference type="Proteomes" id="UP000016666">
    <property type="component" value="Chromosome 16"/>
</dbReference>
<evidence type="ECO:0000256" key="1">
    <source>
        <dbReference type="ARBA" id="ARBA00004496"/>
    </source>
</evidence>
<dbReference type="SUPFAM" id="SSF54928">
    <property type="entry name" value="RNA-binding domain, RBD"/>
    <property type="match status" value="1"/>
</dbReference>
<evidence type="ECO:0000313" key="10">
    <source>
        <dbReference type="Ensembl" id="ENSAPLP00000032375.1"/>
    </source>
</evidence>
<feature type="compositionally biased region" description="Low complexity" evidence="7">
    <location>
        <begin position="399"/>
        <end position="417"/>
    </location>
</feature>
<dbReference type="STRING" id="8840.ENSAPLP00000032375"/>
<dbReference type="PANTHER" id="PTHR48032:SF3">
    <property type="entry name" value="RNA-BINDING PROTEIN MUSASHI HOMOLOG 1"/>
    <property type="match status" value="1"/>
</dbReference>
<dbReference type="FunFam" id="3.30.70.330:FF:000020">
    <property type="entry name" value="RNA-binding protein Musashi homolog 2 isoform X1"/>
    <property type="match status" value="1"/>
</dbReference>
<accession>A0A493U3E2</accession>
<dbReference type="PANTHER" id="PTHR48032">
    <property type="entry name" value="RNA-BINDING PROTEIN MUSASHI HOMOLOG RBP6"/>
    <property type="match status" value="1"/>
</dbReference>
<feature type="signal peptide" evidence="8">
    <location>
        <begin position="1"/>
        <end position="15"/>
    </location>
</feature>
<evidence type="ECO:0000256" key="6">
    <source>
        <dbReference type="PROSITE-ProRule" id="PRU00176"/>
    </source>
</evidence>
<dbReference type="GO" id="GO:0006417">
    <property type="term" value="P:regulation of translation"/>
    <property type="evidence" value="ECO:0007669"/>
    <property type="project" value="TreeGrafter"/>
</dbReference>
<dbReference type="SMART" id="SM00360">
    <property type="entry name" value="RRM"/>
    <property type="match status" value="1"/>
</dbReference>
<protein>
    <submittedName>
        <fullName evidence="10">Musashi RNA binding protein 1</fullName>
    </submittedName>
</protein>
<dbReference type="GO" id="GO:0042803">
    <property type="term" value="F:protein homodimerization activity"/>
    <property type="evidence" value="ECO:0007669"/>
    <property type="project" value="Ensembl"/>
</dbReference>
<organism evidence="10 11">
    <name type="scientific">Anas platyrhynchos platyrhynchos</name>
    <name type="common">Northern mallard</name>
    <dbReference type="NCBI Taxonomy" id="8840"/>
    <lineage>
        <taxon>Eukaryota</taxon>
        <taxon>Metazoa</taxon>
        <taxon>Chordata</taxon>
        <taxon>Craniata</taxon>
        <taxon>Vertebrata</taxon>
        <taxon>Euteleostomi</taxon>
        <taxon>Archelosauria</taxon>
        <taxon>Archosauria</taxon>
        <taxon>Dinosauria</taxon>
        <taxon>Saurischia</taxon>
        <taxon>Theropoda</taxon>
        <taxon>Coelurosauria</taxon>
        <taxon>Aves</taxon>
        <taxon>Neognathae</taxon>
        <taxon>Galloanserae</taxon>
        <taxon>Anseriformes</taxon>
        <taxon>Anatidae</taxon>
        <taxon>Anatinae</taxon>
        <taxon>Anas</taxon>
    </lineage>
</organism>
<dbReference type="InterPro" id="IPR012677">
    <property type="entry name" value="Nucleotide-bd_a/b_plait_sf"/>
</dbReference>
<dbReference type="GO" id="GO:0005737">
    <property type="term" value="C:cytoplasm"/>
    <property type="evidence" value="ECO:0007669"/>
    <property type="project" value="UniProtKB-SubCell"/>
</dbReference>
<keyword evidence="8" id="KW-0732">Signal</keyword>
<evidence type="ECO:0000256" key="7">
    <source>
        <dbReference type="SAM" id="MobiDB-lite"/>
    </source>
</evidence>
<dbReference type="GO" id="GO:0005634">
    <property type="term" value="C:nucleus"/>
    <property type="evidence" value="ECO:0007669"/>
    <property type="project" value="Ensembl"/>
</dbReference>
<keyword evidence="3" id="KW-0963">Cytoplasm</keyword>
<reference evidence="10" key="3">
    <citation type="submission" date="2025-09" db="UniProtKB">
        <authorList>
            <consortium name="Ensembl"/>
        </authorList>
    </citation>
    <scope>IDENTIFICATION</scope>
</reference>
<reference evidence="10" key="2">
    <citation type="submission" date="2025-08" db="UniProtKB">
        <authorList>
            <consortium name="Ensembl"/>
        </authorList>
    </citation>
    <scope>IDENTIFICATION</scope>
</reference>
<comment type="similarity">
    <text evidence="2">Belongs to the Musashi family.</text>
</comment>
<keyword evidence="4" id="KW-0677">Repeat</keyword>
<feature type="region of interest" description="Disordered" evidence="7">
    <location>
        <begin position="383"/>
        <end position="417"/>
    </location>
</feature>
<reference evidence="10 11" key="1">
    <citation type="submission" date="2017-10" db="EMBL/GenBank/DDBJ databases">
        <title>A new Pekin duck reference genome.</title>
        <authorList>
            <person name="Hou Z.-C."/>
            <person name="Zhou Z.-K."/>
            <person name="Zhu F."/>
            <person name="Hou S.-S."/>
        </authorList>
    </citation>
    <scope>NUCLEOTIDE SEQUENCE [LARGE SCALE GENOMIC DNA]</scope>
</reference>
<dbReference type="CDD" id="cd12323">
    <property type="entry name" value="RRM2_MSI"/>
    <property type="match status" value="1"/>
</dbReference>
<keyword evidence="11" id="KW-1185">Reference proteome</keyword>
<dbReference type="InterPro" id="IPR034126">
    <property type="entry name" value="MSI_RRM2"/>
</dbReference>
<dbReference type="GO" id="GO:0140693">
    <property type="term" value="F:molecular condensate scaffold activity"/>
    <property type="evidence" value="ECO:0007669"/>
    <property type="project" value="Ensembl"/>
</dbReference>
<dbReference type="Pfam" id="PF00076">
    <property type="entry name" value="RRM_1"/>
    <property type="match status" value="1"/>
</dbReference>
<gene>
    <name evidence="10" type="primary">MSI1</name>
</gene>
<evidence type="ECO:0000256" key="3">
    <source>
        <dbReference type="ARBA" id="ARBA00022490"/>
    </source>
</evidence>
<dbReference type="GO" id="GO:0008266">
    <property type="term" value="F:poly(U) RNA binding"/>
    <property type="evidence" value="ECO:0007669"/>
    <property type="project" value="Ensembl"/>
</dbReference>
<evidence type="ECO:0000259" key="9">
    <source>
        <dbReference type="PROSITE" id="PS50102"/>
    </source>
</evidence>
<dbReference type="InterPro" id="IPR035979">
    <property type="entry name" value="RBD_domain_sf"/>
</dbReference>
<dbReference type="Ensembl" id="ENSAPLT00000028040.1">
    <property type="protein sequence ID" value="ENSAPLP00000032375.1"/>
    <property type="gene ID" value="ENSAPLG00000030833.1"/>
</dbReference>
<name>A0A493U3E2_ANAPP</name>
<proteinExistence type="inferred from homology"/>
<keyword evidence="5 6" id="KW-0694">RNA-binding</keyword>
<evidence type="ECO:0000256" key="8">
    <source>
        <dbReference type="SAM" id="SignalP"/>
    </source>
</evidence>
<evidence type="ECO:0000313" key="11">
    <source>
        <dbReference type="Proteomes" id="UP000016666"/>
    </source>
</evidence>
<evidence type="ECO:0000256" key="4">
    <source>
        <dbReference type="ARBA" id="ARBA00022737"/>
    </source>
</evidence>
<dbReference type="GO" id="GO:0007417">
    <property type="term" value="P:central nervous system development"/>
    <property type="evidence" value="ECO:0007669"/>
    <property type="project" value="TreeGrafter"/>
</dbReference>
<dbReference type="GO" id="GO:0003729">
    <property type="term" value="F:mRNA binding"/>
    <property type="evidence" value="ECO:0007669"/>
    <property type="project" value="TreeGrafter"/>
</dbReference>
<dbReference type="InterPro" id="IPR000504">
    <property type="entry name" value="RRM_dom"/>
</dbReference>